<evidence type="ECO:0000256" key="5">
    <source>
        <dbReference type="ARBA" id="ARBA00022840"/>
    </source>
</evidence>
<dbReference type="OrthoDB" id="9804819at2"/>
<dbReference type="InterPro" id="IPR017871">
    <property type="entry name" value="ABC_transporter-like_CS"/>
</dbReference>
<feature type="domain" description="ABC transporter" evidence="10">
    <location>
        <begin position="5"/>
        <end position="236"/>
    </location>
</feature>
<protein>
    <submittedName>
        <fullName evidence="11">ABC-2 type transport system ATP-binding protein</fullName>
    </submittedName>
</protein>
<dbReference type="GO" id="GO:0005524">
    <property type="term" value="F:ATP binding"/>
    <property type="evidence" value="ECO:0007669"/>
    <property type="project" value="UniProtKB-KW"/>
</dbReference>
<dbReference type="RefSeq" id="WP_111647913.1">
    <property type="nucleotide sequence ID" value="NZ_JACHWI010000003.1"/>
</dbReference>
<dbReference type="InterPro" id="IPR005894">
    <property type="entry name" value="DrrA"/>
</dbReference>
<dbReference type="SUPFAM" id="SSF52540">
    <property type="entry name" value="P-loop containing nucleoside triphosphate hydrolases"/>
    <property type="match status" value="1"/>
</dbReference>
<dbReference type="Pfam" id="PF00005">
    <property type="entry name" value="ABC_tran"/>
    <property type="match status" value="1"/>
</dbReference>
<reference evidence="11 12" key="1">
    <citation type="submission" date="2018-06" db="EMBL/GenBank/DDBJ databases">
        <title>Genomic Encyclopedia of Type Strains, Phase III (KMG-III): the genomes of soil and plant-associated and newly described type strains.</title>
        <authorList>
            <person name="Whitman W."/>
        </authorList>
    </citation>
    <scope>NUCLEOTIDE SEQUENCE [LARGE SCALE GENOMIC DNA]</scope>
    <source>
        <strain evidence="11 12">CGMCC 4.7090</strain>
    </source>
</reference>
<keyword evidence="2" id="KW-0813">Transport</keyword>
<dbReference type="Proteomes" id="UP000249341">
    <property type="component" value="Unassembled WGS sequence"/>
</dbReference>
<evidence type="ECO:0000256" key="6">
    <source>
        <dbReference type="ARBA" id="ARBA00022967"/>
    </source>
</evidence>
<proteinExistence type="inferred from homology"/>
<gene>
    <name evidence="11" type="ORF">B0I29_102629</name>
</gene>
<dbReference type="PANTHER" id="PTHR42711:SF19">
    <property type="entry name" value="DOXORUBICIN RESISTANCE ATP-BINDING PROTEIN DRRA"/>
    <property type="match status" value="1"/>
</dbReference>
<dbReference type="PROSITE" id="PS00211">
    <property type="entry name" value="ABC_TRANSPORTER_1"/>
    <property type="match status" value="1"/>
</dbReference>
<dbReference type="InterPro" id="IPR003439">
    <property type="entry name" value="ABC_transporter-like_ATP-bd"/>
</dbReference>
<evidence type="ECO:0000256" key="9">
    <source>
        <dbReference type="ARBA" id="ARBA00049985"/>
    </source>
</evidence>
<dbReference type="GO" id="GO:0043215">
    <property type="term" value="P:daunorubicin transport"/>
    <property type="evidence" value="ECO:0007669"/>
    <property type="project" value="InterPro"/>
</dbReference>
<evidence type="ECO:0000256" key="4">
    <source>
        <dbReference type="ARBA" id="ARBA00022741"/>
    </source>
</evidence>
<dbReference type="GO" id="GO:0016887">
    <property type="term" value="F:ATP hydrolysis activity"/>
    <property type="evidence" value="ECO:0007669"/>
    <property type="project" value="InterPro"/>
</dbReference>
<evidence type="ECO:0000256" key="2">
    <source>
        <dbReference type="ARBA" id="ARBA00022448"/>
    </source>
</evidence>
<dbReference type="InterPro" id="IPR003593">
    <property type="entry name" value="AAA+_ATPase"/>
</dbReference>
<dbReference type="NCBIfam" id="TIGR01188">
    <property type="entry name" value="drrA"/>
    <property type="match status" value="1"/>
</dbReference>
<keyword evidence="5 11" id="KW-0067">ATP-binding</keyword>
<name>A0A327ZJJ0_9ACTN</name>
<dbReference type="InterPro" id="IPR050763">
    <property type="entry name" value="ABC_transporter_ATP-binding"/>
</dbReference>
<dbReference type="PROSITE" id="PS50893">
    <property type="entry name" value="ABC_TRANSPORTER_2"/>
    <property type="match status" value="1"/>
</dbReference>
<evidence type="ECO:0000313" key="12">
    <source>
        <dbReference type="Proteomes" id="UP000249341"/>
    </source>
</evidence>
<accession>A0A327ZJJ0</accession>
<evidence type="ECO:0000259" key="10">
    <source>
        <dbReference type="PROSITE" id="PS50893"/>
    </source>
</evidence>
<evidence type="ECO:0000313" key="11">
    <source>
        <dbReference type="EMBL" id="RAK42803.1"/>
    </source>
</evidence>
<comment type="similarity">
    <text evidence="9">Belongs to the ABC transporter superfamily. Drug exporter-1 (DrugE1) (TC 3.A.1.105) family.</text>
</comment>
<keyword evidence="8" id="KW-0046">Antibiotic resistance</keyword>
<keyword evidence="12" id="KW-1185">Reference proteome</keyword>
<comment type="subcellular location">
    <subcellularLocation>
        <location evidence="1">Cell membrane</location>
        <topology evidence="1">Peripheral membrane protein</topology>
        <orientation evidence="1">Cytoplasmic side</orientation>
    </subcellularLocation>
</comment>
<evidence type="ECO:0000256" key="7">
    <source>
        <dbReference type="ARBA" id="ARBA00023136"/>
    </source>
</evidence>
<dbReference type="Gene3D" id="3.40.50.300">
    <property type="entry name" value="P-loop containing nucleotide triphosphate hydrolases"/>
    <property type="match status" value="1"/>
</dbReference>
<dbReference type="SMART" id="SM00382">
    <property type="entry name" value="AAA"/>
    <property type="match status" value="1"/>
</dbReference>
<keyword evidence="4" id="KW-0547">Nucleotide-binding</keyword>
<comment type="caution">
    <text evidence="11">The sequence shown here is derived from an EMBL/GenBank/DDBJ whole genome shotgun (WGS) entry which is preliminary data.</text>
</comment>
<keyword evidence="3" id="KW-1003">Cell membrane</keyword>
<evidence type="ECO:0000256" key="8">
    <source>
        <dbReference type="ARBA" id="ARBA00023251"/>
    </source>
</evidence>
<organism evidence="11 12">
    <name type="scientific">Actinoplanes lutulentus</name>
    <dbReference type="NCBI Taxonomy" id="1287878"/>
    <lineage>
        <taxon>Bacteria</taxon>
        <taxon>Bacillati</taxon>
        <taxon>Actinomycetota</taxon>
        <taxon>Actinomycetes</taxon>
        <taxon>Micromonosporales</taxon>
        <taxon>Micromonosporaceae</taxon>
        <taxon>Actinoplanes</taxon>
    </lineage>
</organism>
<evidence type="ECO:0000256" key="3">
    <source>
        <dbReference type="ARBA" id="ARBA00022475"/>
    </source>
</evidence>
<keyword evidence="6" id="KW-1278">Translocase</keyword>
<dbReference type="GO" id="GO:0046677">
    <property type="term" value="P:response to antibiotic"/>
    <property type="evidence" value="ECO:0007669"/>
    <property type="project" value="UniProtKB-KW"/>
</dbReference>
<dbReference type="InterPro" id="IPR027417">
    <property type="entry name" value="P-loop_NTPase"/>
</dbReference>
<dbReference type="AlphaFoldDB" id="A0A327ZJJ0"/>
<sequence>MTYAVVAEGLLKRYKGGVTALDDFDLHAPAGGVYGLLGPNGAGKTTAVRVLATLLRFDAGRAEVAGADVRTQPGLVRDRIAMTGQYAAVDEILSGRQNLVLFGRLQHLSARDAKRRADELLEQFGLVDAKGRSAKDYSGGMRRRLDLAASMIRRPRVLFLDEPTTGLDPRSRNQVWDAVRALVSDGTTVLLTTQYLDEADQLAARIAVVDAGTVVAEGTPEQLKATIGADRLEIVVEDAGRLGDAASVVARLTGAAPGVDTELRRLRVPVTDRVGSLIATVRALQDAGITVADAGLHRPTLDEVFLQLTGATR</sequence>
<dbReference type="EMBL" id="QLMJ01000002">
    <property type="protein sequence ID" value="RAK42803.1"/>
    <property type="molecule type" value="Genomic_DNA"/>
</dbReference>
<dbReference type="GO" id="GO:0005886">
    <property type="term" value="C:plasma membrane"/>
    <property type="evidence" value="ECO:0007669"/>
    <property type="project" value="UniProtKB-SubCell"/>
</dbReference>
<evidence type="ECO:0000256" key="1">
    <source>
        <dbReference type="ARBA" id="ARBA00004413"/>
    </source>
</evidence>
<dbReference type="PANTHER" id="PTHR42711">
    <property type="entry name" value="ABC TRANSPORTER ATP-BINDING PROTEIN"/>
    <property type="match status" value="1"/>
</dbReference>
<keyword evidence="7" id="KW-0472">Membrane</keyword>
<dbReference type="GO" id="GO:1900753">
    <property type="term" value="P:doxorubicin transport"/>
    <property type="evidence" value="ECO:0007669"/>
    <property type="project" value="InterPro"/>
</dbReference>